<keyword evidence="5 8" id="KW-0812">Transmembrane</keyword>
<sequence length="552" mass="57406">MSDGNAQVRGLSLRRPDLWSVGAAVIAALVLVPILAVGWLAVNPTENIWPHLMATVLPRYLTTTLILMAGTGALAAVVGTGTAWLVAMHDFPGRRVLAWALLMPLAIPAYVGAYALVDFLDYAGPVQTALRAAFGWRSAADYAFPDIRSLPAAILVIGLSLYPYVYLLARAAFSEQSGAGFEVARALGAGPWARFARVGLPLARPAIAAGTAVVMMEAVNDFGVVDFFGVQTLTTGIFSVWLSGGNAGGAAQIACVILLLVAALIALERASRRRRRFWQAPRAQRPVTRTRLRGRTAVAAAAACAAPVLLGFVFPVSVMGWHAVVAADGWLAPGLAAAVWNTVAVAGVAALVTVGLALFMVYGVRMTGRTLPRLLLPVTTVGYAAPGAVLGLGVLIPLAALDNRVADGILALTGRDPGLLLTGSMAALVYAYTVRFFAIGQGAADAALGRIPPALPMAARSLGRGPLGTLRAVHLPLMRGSVAMALLLVFVDAVKELPATLLLRPFGFDTLATRVHDQASLERLAQAAPAALVITAVGLVAVLLLARADAAR</sequence>
<dbReference type="Gene3D" id="1.10.3720.10">
    <property type="entry name" value="MetI-like"/>
    <property type="match status" value="2"/>
</dbReference>
<protein>
    <submittedName>
        <fullName evidence="10">Iron ABC transporter permease</fullName>
    </submittedName>
</protein>
<feature type="transmembrane region" description="Helical" evidence="8">
    <location>
        <begin position="21"/>
        <end position="42"/>
    </location>
</feature>
<feature type="domain" description="ABC transmembrane type-1" evidence="9">
    <location>
        <begin position="339"/>
        <end position="545"/>
    </location>
</feature>
<reference evidence="10 11" key="1">
    <citation type="submission" date="2023-04" db="EMBL/GenBank/DDBJ databases">
        <title>Jannaschia ovalis sp. nov., a marine bacterium isolated from sea tidal flat.</title>
        <authorList>
            <person name="Kwon D.Y."/>
            <person name="Kim J.-J."/>
        </authorList>
    </citation>
    <scope>NUCLEOTIDE SEQUENCE [LARGE SCALE GENOMIC DNA]</scope>
    <source>
        <strain evidence="10 11">GRR-S6-38</strain>
    </source>
</reference>
<dbReference type="RefSeq" id="WP_279964547.1">
    <property type="nucleotide sequence ID" value="NZ_CP122537.1"/>
</dbReference>
<dbReference type="PANTHER" id="PTHR43357:SF3">
    <property type="entry name" value="FE(3+)-TRANSPORT SYSTEM PERMEASE PROTEIN FBPB 2"/>
    <property type="match status" value="1"/>
</dbReference>
<keyword evidence="2 8" id="KW-0813">Transport</keyword>
<evidence type="ECO:0000256" key="5">
    <source>
        <dbReference type="ARBA" id="ARBA00022692"/>
    </source>
</evidence>
<gene>
    <name evidence="10" type="ORF">P8627_12905</name>
</gene>
<keyword evidence="11" id="KW-1185">Reference proteome</keyword>
<evidence type="ECO:0000313" key="10">
    <source>
        <dbReference type="EMBL" id="WGH77926.1"/>
    </source>
</evidence>
<dbReference type="InterPro" id="IPR035906">
    <property type="entry name" value="MetI-like_sf"/>
</dbReference>
<dbReference type="EMBL" id="CP122537">
    <property type="protein sequence ID" value="WGH77926.1"/>
    <property type="molecule type" value="Genomic_DNA"/>
</dbReference>
<feature type="transmembrane region" description="Helical" evidence="8">
    <location>
        <begin position="62"/>
        <end position="87"/>
    </location>
</feature>
<evidence type="ECO:0000256" key="3">
    <source>
        <dbReference type="ARBA" id="ARBA00022475"/>
    </source>
</evidence>
<evidence type="ECO:0000259" key="9">
    <source>
        <dbReference type="PROSITE" id="PS50928"/>
    </source>
</evidence>
<evidence type="ECO:0000256" key="4">
    <source>
        <dbReference type="ARBA" id="ARBA00022519"/>
    </source>
</evidence>
<dbReference type="CDD" id="cd06261">
    <property type="entry name" value="TM_PBP2"/>
    <property type="match status" value="2"/>
</dbReference>
<feature type="transmembrane region" description="Helical" evidence="8">
    <location>
        <begin position="374"/>
        <end position="399"/>
    </location>
</feature>
<feature type="transmembrane region" description="Helical" evidence="8">
    <location>
        <begin position="527"/>
        <end position="546"/>
    </location>
</feature>
<feature type="transmembrane region" description="Helical" evidence="8">
    <location>
        <begin position="472"/>
        <end position="491"/>
    </location>
</feature>
<evidence type="ECO:0000256" key="6">
    <source>
        <dbReference type="ARBA" id="ARBA00022989"/>
    </source>
</evidence>
<evidence type="ECO:0000256" key="7">
    <source>
        <dbReference type="ARBA" id="ARBA00023136"/>
    </source>
</evidence>
<keyword evidence="3" id="KW-1003">Cell membrane</keyword>
<accession>A0ABY8L9X2</accession>
<dbReference type="InterPro" id="IPR000515">
    <property type="entry name" value="MetI-like"/>
</dbReference>
<evidence type="ECO:0000313" key="11">
    <source>
        <dbReference type="Proteomes" id="UP001243420"/>
    </source>
</evidence>
<comment type="similarity">
    <text evidence="8">Belongs to the binding-protein-dependent transport system permease family.</text>
</comment>
<organism evidence="10 11">
    <name type="scientific">Jannaschia ovalis</name>
    <dbReference type="NCBI Taxonomy" id="3038773"/>
    <lineage>
        <taxon>Bacteria</taxon>
        <taxon>Pseudomonadati</taxon>
        <taxon>Pseudomonadota</taxon>
        <taxon>Alphaproteobacteria</taxon>
        <taxon>Rhodobacterales</taxon>
        <taxon>Roseobacteraceae</taxon>
        <taxon>Jannaschia</taxon>
    </lineage>
</organism>
<proteinExistence type="inferred from homology"/>
<dbReference type="PROSITE" id="PS50928">
    <property type="entry name" value="ABC_TM1"/>
    <property type="match status" value="2"/>
</dbReference>
<feature type="transmembrane region" description="Helical" evidence="8">
    <location>
        <begin position="419"/>
        <end position="438"/>
    </location>
</feature>
<dbReference type="Proteomes" id="UP001243420">
    <property type="component" value="Chromosome"/>
</dbReference>
<feature type="transmembrane region" description="Helical" evidence="8">
    <location>
        <begin position="150"/>
        <end position="169"/>
    </location>
</feature>
<feature type="transmembrane region" description="Helical" evidence="8">
    <location>
        <begin position="338"/>
        <end position="362"/>
    </location>
</feature>
<feature type="transmembrane region" description="Helical" evidence="8">
    <location>
        <begin position="249"/>
        <end position="267"/>
    </location>
</feature>
<comment type="subcellular location">
    <subcellularLocation>
        <location evidence="1">Cell inner membrane</location>
        <topology evidence="1">Multi-pass membrane protein</topology>
    </subcellularLocation>
    <subcellularLocation>
        <location evidence="8">Cell membrane</location>
        <topology evidence="8">Multi-pass membrane protein</topology>
    </subcellularLocation>
</comment>
<feature type="transmembrane region" description="Helical" evidence="8">
    <location>
        <begin position="224"/>
        <end position="243"/>
    </location>
</feature>
<evidence type="ECO:0000256" key="2">
    <source>
        <dbReference type="ARBA" id="ARBA00022448"/>
    </source>
</evidence>
<feature type="transmembrane region" description="Helical" evidence="8">
    <location>
        <begin position="96"/>
        <end position="117"/>
    </location>
</feature>
<evidence type="ECO:0000256" key="8">
    <source>
        <dbReference type="RuleBase" id="RU363032"/>
    </source>
</evidence>
<dbReference type="SUPFAM" id="SSF161098">
    <property type="entry name" value="MetI-like"/>
    <property type="match status" value="2"/>
</dbReference>
<keyword evidence="7 8" id="KW-0472">Membrane</keyword>
<dbReference type="PANTHER" id="PTHR43357">
    <property type="entry name" value="INNER MEMBRANE ABC TRANSPORTER PERMEASE PROTEIN YDCV"/>
    <property type="match status" value="1"/>
</dbReference>
<dbReference type="Pfam" id="PF00528">
    <property type="entry name" value="BPD_transp_1"/>
    <property type="match status" value="1"/>
</dbReference>
<evidence type="ECO:0000256" key="1">
    <source>
        <dbReference type="ARBA" id="ARBA00004429"/>
    </source>
</evidence>
<feature type="domain" description="ABC transmembrane type-1" evidence="9">
    <location>
        <begin position="61"/>
        <end position="269"/>
    </location>
</feature>
<feature type="transmembrane region" description="Helical" evidence="8">
    <location>
        <begin position="297"/>
        <end position="318"/>
    </location>
</feature>
<name>A0ABY8L9X2_9RHOB</name>
<keyword evidence="6 8" id="KW-1133">Transmembrane helix</keyword>
<keyword evidence="4" id="KW-0997">Cell inner membrane</keyword>